<comment type="caution">
    <text evidence="3">The sequence shown here is derived from an EMBL/GenBank/DDBJ whole genome shotgun (WGS) entry which is preliminary data.</text>
</comment>
<organism evidence="3 4">
    <name type="scientific">Polarella glacialis</name>
    <name type="common">Dinoflagellate</name>
    <dbReference type="NCBI Taxonomy" id="89957"/>
    <lineage>
        <taxon>Eukaryota</taxon>
        <taxon>Sar</taxon>
        <taxon>Alveolata</taxon>
        <taxon>Dinophyceae</taxon>
        <taxon>Suessiales</taxon>
        <taxon>Suessiaceae</taxon>
        <taxon>Polarella</taxon>
    </lineage>
</organism>
<keyword evidence="1" id="KW-0694">RNA-binding</keyword>
<gene>
    <name evidence="3" type="ORF">PGLA1383_LOCUS57232</name>
</gene>
<dbReference type="Gene3D" id="1.25.40.10">
    <property type="entry name" value="Tetratricopeptide repeat domain"/>
    <property type="match status" value="1"/>
</dbReference>
<dbReference type="GO" id="GO:0003723">
    <property type="term" value="F:RNA binding"/>
    <property type="evidence" value="ECO:0007669"/>
    <property type="project" value="UniProtKB-KW"/>
</dbReference>
<dbReference type="EMBL" id="CAJNNV010033214">
    <property type="protein sequence ID" value="CAE8642831.1"/>
    <property type="molecule type" value="Genomic_DNA"/>
</dbReference>
<dbReference type="OMA" id="FCKRRIV"/>
<evidence type="ECO:0000313" key="4">
    <source>
        <dbReference type="Proteomes" id="UP000654075"/>
    </source>
</evidence>
<dbReference type="Proteomes" id="UP000654075">
    <property type="component" value="Unassembled WGS sequence"/>
</dbReference>
<evidence type="ECO:0000313" key="3">
    <source>
        <dbReference type="EMBL" id="CAE8642831.1"/>
    </source>
</evidence>
<feature type="region of interest" description="Disordered" evidence="2">
    <location>
        <begin position="1"/>
        <end position="57"/>
    </location>
</feature>
<dbReference type="InterPro" id="IPR036691">
    <property type="entry name" value="Endo/exonu/phosph_ase_sf"/>
</dbReference>
<proteinExistence type="predicted"/>
<dbReference type="OrthoDB" id="436489at2759"/>
<name>A0A813HYY7_POLGL</name>
<dbReference type="InterPro" id="IPR036882">
    <property type="entry name" value="Alba-like_dom_sf"/>
</dbReference>
<keyword evidence="4" id="KW-1185">Reference proteome</keyword>
<evidence type="ECO:0000256" key="2">
    <source>
        <dbReference type="SAM" id="MobiDB-lite"/>
    </source>
</evidence>
<accession>A0A813HYY7</accession>
<reference evidence="3" key="1">
    <citation type="submission" date="2021-02" db="EMBL/GenBank/DDBJ databases">
        <authorList>
            <person name="Dougan E. K."/>
            <person name="Rhodes N."/>
            <person name="Thang M."/>
            <person name="Chan C."/>
        </authorList>
    </citation>
    <scope>NUCLEOTIDE SEQUENCE</scope>
</reference>
<sequence>MLSTAPGLGEVQPRASRVQDRSGWRPLRLGARAEGAEAQLGRGVSAKSGQSRQRRGGAKELLGGLARARRGDAAQALLREMAQQRIEVGVRQYGAAMGAWDSSWQKVLGLAEEMRTRAVEANTITGNSEVNSCARAGRWQQAAAVLAALPRSCLFPAFTLALEIVQSHLGNAKLQHLPCQNKHFQVAVSLKKGVGFFVRAASVFLRGAEAREASEGIEAKPKRPPVEELLVSGLGDAIVVAVAVAERMEADGLAEIAGVETLFPEMPDGETRSSQIRITLRRLNRPSLEGGLAVVTWNLAAINNNPFEYWITHTDGAYAELMAQVEQFIENPGERDAPIGDIFGQARYDELRSLMEAEGWRGLDEVDGMWLSDLSIRKAVSGILKDKGLGDKRLCSMPDRFTNTTNLSSGEPAFRPSVINHCANRLSSVAEWWPQWKAFMFQDYLEVPAGSSGSKRVRPCELLPSIKRAKYPAITDAEEAVSVPLQCLCLAIFDAILVHMMHVLSPDGHWQKIKESICDATFRKKNAKTTAILDGYREASVMCLQEASVKFLGDLGVSSLATTHHIVAPAKADAQRDQNSAVLLSRQFFPAGAAKELTEDVIAALDVQPSPLEAGDLIVVRTTSATGTPFLVASFHGDTNGKSTSPVLRAVAKVLAAEGAGCQLIFGMDANTHLAGSSSLYGVKEFLQDCEALGLRTCWPDGKDMAECLTTCNARTFLQPQLNKACPSTLKLQKGDVNPKDHIVFRRSGFEPVSTFKDNTARRQYVESMCFPTLQFPSDHGLVATALESKL</sequence>
<dbReference type="InterPro" id="IPR011990">
    <property type="entry name" value="TPR-like_helical_dom_sf"/>
</dbReference>
<dbReference type="SUPFAM" id="SSF56219">
    <property type="entry name" value="DNase I-like"/>
    <property type="match status" value="1"/>
</dbReference>
<evidence type="ECO:0008006" key="5">
    <source>
        <dbReference type="Google" id="ProtNLM"/>
    </source>
</evidence>
<dbReference type="SUPFAM" id="SSF82704">
    <property type="entry name" value="AlbA-like"/>
    <property type="match status" value="1"/>
</dbReference>
<dbReference type="AlphaFoldDB" id="A0A813HYY7"/>
<evidence type="ECO:0000256" key="1">
    <source>
        <dbReference type="ARBA" id="ARBA00022884"/>
    </source>
</evidence>
<protein>
    <recommendedName>
        <fullName evidence="5">Endonuclease/exonuclease/phosphatase domain-containing protein</fullName>
    </recommendedName>
</protein>